<keyword evidence="3" id="KW-0862">Zinc</keyword>
<organism evidence="5 6">
    <name type="scientific">Thermosipho japonicus</name>
    <dbReference type="NCBI Taxonomy" id="90323"/>
    <lineage>
        <taxon>Bacteria</taxon>
        <taxon>Thermotogati</taxon>
        <taxon>Thermotogota</taxon>
        <taxon>Thermotogae</taxon>
        <taxon>Thermotogales</taxon>
        <taxon>Fervidobacteriaceae</taxon>
        <taxon>Thermosipho</taxon>
    </lineage>
</organism>
<dbReference type="Proteomes" id="UP000555828">
    <property type="component" value="Unassembled WGS sequence"/>
</dbReference>
<protein>
    <submittedName>
        <fullName evidence="5">Cytosine/adenosine deaminase-related metal-dependent hydrolase</fullName>
    </submittedName>
</protein>
<name>A0A841GT67_9BACT</name>
<dbReference type="PANTHER" id="PTHR43794">
    <property type="entry name" value="AMINOHYDROLASE SSNA-RELATED"/>
    <property type="match status" value="1"/>
</dbReference>
<keyword evidence="2 5" id="KW-0378">Hydrolase</keyword>
<feature type="domain" description="Amidohydrolase-related" evidence="4">
    <location>
        <begin position="55"/>
        <end position="418"/>
    </location>
</feature>
<dbReference type="NCBIfam" id="NF006055">
    <property type="entry name" value="PRK08203.1"/>
    <property type="match status" value="1"/>
</dbReference>
<proteinExistence type="predicted"/>
<evidence type="ECO:0000256" key="1">
    <source>
        <dbReference type="ARBA" id="ARBA00022723"/>
    </source>
</evidence>
<dbReference type="InterPro" id="IPR006680">
    <property type="entry name" value="Amidohydro-rel"/>
</dbReference>
<dbReference type="Pfam" id="PF01979">
    <property type="entry name" value="Amidohydro_1"/>
    <property type="match status" value="1"/>
</dbReference>
<dbReference type="InterPro" id="IPR032466">
    <property type="entry name" value="Metal_Hydrolase"/>
</dbReference>
<evidence type="ECO:0000256" key="3">
    <source>
        <dbReference type="ARBA" id="ARBA00022833"/>
    </source>
</evidence>
<dbReference type="PANTHER" id="PTHR43794:SF11">
    <property type="entry name" value="AMIDOHYDROLASE-RELATED DOMAIN-CONTAINING PROTEIN"/>
    <property type="match status" value="1"/>
</dbReference>
<dbReference type="GO" id="GO:0046872">
    <property type="term" value="F:metal ion binding"/>
    <property type="evidence" value="ECO:0007669"/>
    <property type="project" value="UniProtKB-KW"/>
</dbReference>
<accession>A0A841GT67</accession>
<evidence type="ECO:0000313" key="5">
    <source>
        <dbReference type="EMBL" id="MBB6063079.1"/>
    </source>
</evidence>
<evidence type="ECO:0000256" key="2">
    <source>
        <dbReference type="ARBA" id="ARBA00022801"/>
    </source>
</evidence>
<reference evidence="5 6" key="1">
    <citation type="submission" date="2020-08" db="EMBL/GenBank/DDBJ databases">
        <title>Genomic Encyclopedia of Type Strains, Phase IV (KMG-IV): sequencing the most valuable type-strain genomes for metagenomic binning, comparative biology and taxonomic classification.</title>
        <authorList>
            <person name="Goeker M."/>
        </authorList>
    </citation>
    <scope>NUCLEOTIDE SEQUENCE [LARGE SCALE GENOMIC DNA]</scope>
    <source>
        <strain evidence="5 6">DSM 13481</strain>
    </source>
</reference>
<gene>
    <name evidence="5" type="ORF">HNP65_001542</name>
</gene>
<dbReference type="InterPro" id="IPR050287">
    <property type="entry name" value="MTA/SAH_deaminase"/>
</dbReference>
<dbReference type="Gene3D" id="2.30.40.10">
    <property type="entry name" value="Urease, subunit C, domain 1"/>
    <property type="match status" value="1"/>
</dbReference>
<sequence length="453" mass="51372">MRKLFKNISYVYTFDEKIGDIENGYILVEDNVIKEVGRNWENIEADEIYDLDGYMIIPGFVNTHHHMFQSLTRGLAADKKLFDWLVFHYEIWKFIDEEAIYVSSLIALYEMIKTGVTTTTDHLYLYPYGNNKLFDAEIEAAKLIGVRFHPTRGSMSLSKKNGGLPPDSVVQTDDEILQESVRVIEKYHDPSKYSMLRVALAPCSPFSVTPYLMKETVKIANKYDVLLHTHLAETRDEEEYCLEKFGKRPVDYMEELGWLNNKVWFAHMVWLSKEDMEKLSKNNVGMAHCPSSNMRLGSGIAPVSELKNKIRIGIAVDGSASNDTNNMIMEARNALLLQRAKYGANALTVREVLKMATIGGAGVLKMDDYIGKIAPEMAADFIGFKLDKVEFAGGLHNPINSILLCDPKQVDLSVINGEIKILNSEFTNFEISDFLEKHNMISKKLLKKAGILL</sequence>
<keyword evidence="6" id="KW-1185">Reference proteome</keyword>
<evidence type="ECO:0000313" key="6">
    <source>
        <dbReference type="Proteomes" id="UP000555828"/>
    </source>
</evidence>
<comment type="caution">
    <text evidence="5">The sequence shown here is derived from an EMBL/GenBank/DDBJ whole genome shotgun (WGS) entry which is preliminary data.</text>
</comment>
<dbReference type="CDD" id="cd01298">
    <property type="entry name" value="ATZ_TRZ_like"/>
    <property type="match status" value="1"/>
</dbReference>
<dbReference type="InterPro" id="IPR011059">
    <property type="entry name" value="Metal-dep_hydrolase_composite"/>
</dbReference>
<dbReference type="FunFam" id="3.20.20.140:FF:000014">
    <property type="entry name" value="5-methylthioadenosine/S-adenosylhomocysteine deaminase"/>
    <property type="match status" value="1"/>
</dbReference>
<evidence type="ECO:0000259" key="4">
    <source>
        <dbReference type="Pfam" id="PF01979"/>
    </source>
</evidence>
<dbReference type="SUPFAM" id="SSF51338">
    <property type="entry name" value="Composite domain of metallo-dependent hydrolases"/>
    <property type="match status" value="1"/>
</dbReference>
<dbReference type="Gene3D" id="3.20.20.140">
    <property type="entry name" value="Metal-dependent hydrolases"/>
    <property type="match status" value="1"/>
</dbReference>
<dbReference type="GO" id="GO:0019239">
    <property type="term" value="F:deaminase activity"/>
    <property type="evidence" value="ECO:0007669"/>
    <property type="project" value="UniProtKB-ARBA"/>
</dbReference>
<dbReference type="RefSeq" id="WP_184619679.1">
    <property type="nucleotide sequence ID" value="NZ_JACHEX010000004.1"/>
</dbReference>
<keyword evidence="1" id="KW-0479">Metal-binding</keyword>
<dbReference type="GO" id="GO:0016814">
    <property type="term" value="F:hydrolase activity, acting on carbon-nitrogen (but not peptide) bonds, in cyclic amidines"/>
    <property type="evidence" value="ECO:0007669"/>
    <property type="project" value="UniProtKB-ARBA"/>
</dbReference>
<dbReference type="EMBL" id="JACHEX010000004">
    <property type="protein sequence ID" value="MBB6063079.1"/>
    <property type="molecule type" value="Genomic_DNA"/>
</dbReference>
<dbReference type="SUPFAM" id="SSF51556">
    <property type="entry name" value="Metallo-dependent hydrolases"/>
    <property type="match status" value="1"/>
</dbReference>
<dbReference type="AlphaFoldDB" id="A0A841GT67"/>